<name>A0A5B7EI55_PORTR</name>
<evidence type="ECO:0000313" key="2">
    <source>
        <dbReference type="Proteomes" id="UP000324222"/>
    </source>
</evidence>
<reference evidence="1 2" key="1">
    <citation type="submission" date="2019-05" db="EMBL/GenBank/DDBJ databases">
        <title>Another draft genome of Portunus trituberculatus and its Hox gene families provides insights of decapod evolution.</title>
        <authorList>
            <person name="Jeong J.-H."/>
            <person name="Song I."/>
            <person name="Kim S."/>
            <person name="Choi T."/>
            <person name="Kim D."/>
            <person name="Ryu S."/>
            <person name="Kim W."/>
        </authorList>
    </citation>
    <scope>NUCLEOTIDE SEQUENCE [LARGE SCALE GENOMIC DNA]</scope>
    <source>
        <tissue evidence="1">Muscle</tissue>
    </source>
</reference>
<protein>
    <submittedName>
        <fullName evidence="1">Uncharacterized protein</fullName>
    </submittedName>
</protein>
<keyword evidence="2" id="KW-1185">Reference proteome</keyword>
<organism evidence="1 2">
    <name type="scientific">Portunus trituberculatus</name>
    <name type="common">Swimming crab</name>
    <name type="synonym">Neptunus trituberculatus</name>
    <dbReference type="NCBI Taxonomy" id="210409"/>
    <lineage>
        <taxon>Eukaryota</taxon>
        <taxon>Metazoa</taxon>
        <taxon>Ecdysozoa</taxon>
        <taxon>Arthropoda</taxon>
        <taxon>Crustacea</taxon>
        <taxon>Multicrustacea</taxon>
        <taxon>Malacostraca</taxon>
        <taxon>Eumalacostraca</taxon>
        <taxon>Eucarida</taxon>
        <taxon>Decapoda</taxon>
        <taxon>Pleocyemata</taxon>
        <taxon>Brachyura</taxon>
        <taxon>Eubrachyura</taxon>
        <taxon>Portunoidea</taxon>
        <taxon>Portunidae</taxon>
        <taxon>Portuninae</taxon>
        <taxon>Portunus</taxon>
    </lineage>
</organism>
<evidence type="ECO:0000313" key="1">
    <source>
        <dbReference type="EMBL" id="MPC33095.1"/>
    </source>
</evidence>
<sequence>MLTHPQPLARHHANLSLERRMRRVVKTLDDRKSVRKPPVQRRRRVWRHLRRPPFTCPSLPLTLPSPHAWLDEFQELYKASDYLRPSSLAVP</sequence>
<dbReference type="Proteomes" id="UP000324222">
    <property type="component" value="Unassembled WGS sequence"/>
</dbReference>
<gene>
    <name evidence="1" type="ORF">E2C01_026437</name>
</gene>
<comment type="caution">
    <text evidence="1">The sequence shown here is derived from an EMBL/GenBank/DDBJ whole genome shotgun (WGS) entry which is preliminary data.</text>
</comment>
<dbReference type="EMBL" id="VSRR010002758">
    <property type="protein sequence ID" value="MPC33095.1"/>
    <property type="molecule type" value="Genomic_DNA"/>
</dbReference>
<dbReference type="AlphaFoldDB" id="A0A5B7EI55"/>
<accession>A0A5B7EI55</accession>
<proteinExistence type="predicted"/>